<reference evidence="5" key="1">
    <citation type="journal article" date="2019" name="Int. J. Syst. Evol. Microbiol.">
        <title>The Global Catalogue of Microorganisms (GCM) 10K type strain sequencing project: providing services to taxonomists for standard genome sequencing and annotation.</title>
        <authorList>
            <consortium name="The Broad Institute Genomics Platform"/>
            <consortium name="The Broad Institute Genome Sequencing Center for Infectious Disease"/>
            <person name="Wu L."/>
            <person name="Ma J."/>
        </authorList>
    </citation>
    <scope>NUCLEOTIDE SEQUENCE [LARGE SCALE GENOMIC DNA]</scope>
    <source>
        <strain evidence="5">JCM 16902</strain>
    </source>
</reference>
<dbReference type="PANTHER" id="PTHR42949:SF3">
    <property type="entry name" value="ANAEROBIC GLYCEROL-3-PHOSPHATE DEHYDROGENASE SUBUNIT B"/>
    <property type="match status" value="1"/>
</dbReference>
<dbReference type="InterPro" id="IPR023753">
    <property type="entry name" value="FAD/NAD-binding_dom"/>
</dbReference>
<dbReference type="InterPro" id="IPR036188">
    <property type="entry name" value="FAD/NAD-bd_sf"/>
</dbReference>
<comment type="caution">
    <text evidence="4">The sequence shown here is derived from an EMBL/GenBank/DDBJ whole genome shotgun (WGS) entry which is preliminary data.</text>
</comment>
<evidence type="ECO:0000313" key="5">
    <source>
        <dbReference type="Proteomes" id="UP001501074"/>
    </source>
</evidence>
<dbReference type="InterPro" id="IPR041854">
    <property type="entry name" value="BFD-like_2Fe2S-bd_dom_sf"/>
</dbReference>
<evidence type="ECO:0000256" key="1">
    <source>
        <dbReference type="ARBA" id="ARBA00023002"/>
    </source>
</evidence>
<name>A0ABP7A8T8_9ACTN</name>
<feature type="domain" description="BFD-like [2Fe-2S]-binding" evidence="2">
    <location>
        <begin position="368"/>
        <end position="418"/>
    </location>
</feature>
<evidence type="ECO:0000259" key="3">
    <source>
        <dbReference type="Pfam" id="PF07992"/>
    </source>
</evidence>
<evidence type="ECO:0000259" key="2">
    <source>
        <dbReference type="Pfam" id="PF04324"/>
    </source>
</evidence>
<keyword evidence="1" id="KW-0560">Oxidoreductase</keyword>
<feature type="domain" description="FAD/NAD(P)-binding" evidence="3">
    <location>
        <begin position="1"/>
        <end position="317"/>
    </location>
</feature>
<proteinExistence type="predicted"/>
<dbReference type="Pfam" id="PF07992">
    <property type="entry name" value="Pyr_redox_2"/>
    <property type="match status" value="1"/>
</dbReference>
<dbReference type="EMBL" id="BAAAZO010000010">
    <property type="protein sequence ID" value="GAA3627268.1"/>
    <property type="molecule type" value="Genomic_DNA"/>
</dbReference>
<protein>
    <submittedName>
        <fullName evidence="4">FAD/NAD(P)-binding oxidoreductase</fullName>
    </submittedName>
</protein>
<dbReference type="InterPro" id="IPR007419">
    <property type="entry name" value="BFD-like_2Fe2S-bd_dom"/>
</dbReference>
<dbReference type="PRINTS" id="PR00368">
    <property type="entry name" value="FADPNR"/>
</dbReference>
<accession>A0ABP7A8T8</accession>
<organism evidence="4 5">
    <name type="scientific">Kineosporia mesophila</name>
    <dbReference type="NCBI Taxonomy" id="566012"/>
    <lineage>
        <taxon>Bacteria</taxon>
        <taxon>Bacillati</taxon>
        <taxon>Actinomycetota</taxon>
        <taxon>Actinomycetes</taxon>
        <taxon>Kineosporiales</taxon>
        <taxon>Kineosporiaceae</taxon>
        <taxon>Kineosporia</taxon>
    </lineage>
</organism>
<dbReference type="Pfam" id="PF04324">
    <property type="entry name" value="Fer2_BFD"/>
    <property type="match status" value="1"/>
</dbReference>
<dbReference type="SUPFAM" id="SSF51905">
    <property type="entry name" value="FAD/NAD(P)-binding domain"/>
    <property type="match status" value="1"/>
</dbReference>
<dbReference type="Gene3D" id="3.50.50.60">
    <property type="entry name" value="FAD/NAD(P)-binding domain"/>
    <property type="match status" value="2"/>
</dbReference>
<gene>
    <name evidence="4" type="ORF">GCM10022223_50700</name>
</gene>
<sequence>MAAAAAALRHGARVTLLEAGYNLGGQYWRHLAHERRGAQEHRLHHGWSTFQRLRDEISGHPDCDVVFGASVWAIDRHDDAPPVVHVMVGAPDGTDREPRSYTPGRLILATGGQERTLPFPGWDLPGVFTAGAAQALAKGERVAVGRRVLVAGAGPFLLPVVSSLIRTGATVVGVAEASGRSRLTRGWLTRPWELASASSKAGELGGYLKDLVRHRVPYWTGQTVVAAHGTDRVHSVTLAALHPDWTRVEGSERVVEVDAVCVSHGFVPRTELAIAAGCQLDEQGFVTTDAGQQTSVPNVYSAGELTGIGGADLALAEGEVAGTTAAGGVPRPLLVGQRKALRNFATRLEAAHGIRPGWQTWPDPGTMLCRCEDVTVGELRDIAAKTRSRGLRSLKLTTRAGLGVCQGRTCGRNVEDLLGPNLLQAGRTSRRPIATPVRLGELAATLTPEREDPLP</sequence>
<dbReference type="InterPro" id="IPR051691">
    <property type="entry name" value="Metab_Enz_Cyan_OpOx_G3PDH"/>
</dbReference>
<dbReference type="InterPro" id="IPR017224">
    <property type="entry name" value="Opine_Oxase_asu/HCN_bsu"/>
</dbReference>
<dbReference type="Gene3D" id="1.10.10.1100">
    <property type="entry name" value="BFD-like [2Fe-2S]-binding domain"/>
    <property type="match status" value="1"/>
</dbReference>
<dbReference type="PIRSF" id="PIRSF037495">
    <property type="entry name" value="Opine_OX_OoxA/HcnB"/>
    <property type="match status" value="1"/>
</dbReference>
<evidence type="ECO:0000313" key="4">
    <source>
        <dbReference type="EMBL" id="GAA3627268.1"/>
    </source>
</evidence>
<dbReference type="CDD" id="cd19946">
    <property type="entry name" value="GlpA-like_Fer2_BFD-like"/>
    <property type="match status" value="1"/>
</dbReference>
<dbReference type="PANTHER" id="PTHR42949">
    <property type="entry name" value="ANAEROBIC GLYCEROL-3-PHOSPHATE DEHYDROGENASE SUBUNIT B"/>
    <property type="match status" value="1"/>
</dbReference>
<dbReference type="Proteomes" id="UP001501074">
    <property type="component" value="Unassembled WGS sequence"/>
</dbReference>
<keyword evidence="5" id="KW-1185">Reference proteome</keyword>